<keyword evidence="3" id="KW-1185">Reference proteome</keyword>
<feature type="compositionally biased region" description="Basic and acidic residues" evidence="1">
    <location>
        <begin position="117"/>
        <end position="148"/>
    </location>
</feature>
<proteinExistence type="predicted"/>
<dbReference type="EMBL" id="VCAZ01000122">
    <property type="protein sequence ID" value="TSV02103.1"/>
    <property type="molecule type" value="Genomic_DNA"/>
</dbReference>
<evidence type="ECO:0000313" key="2">
    <source>
        <dbReference type="EMBL" id="TSV02103.1"/>
    </source>
</evidence>
<feature type="compositionally biased region" description="Basic and acidic residues" evidence="1">
    <location>
        <begin position="89"/>
        <end position="110"/>
    </location>
</feature>
<feature type="region of interest" description="Disordered" evidence="1">
    <location>
        <begin position="27"/>
        <end position="46"/>
    </location>
</feature>
<dbReference type="Proteomes" id="UP000319801">
    <property type="component" value="Unassembled WGS sequence"/>
</dbReference>
<evidence type="ECO:0000313" key="3">
    <source>
        <dbReference type="Proteomes" id="UP000319801"/>
    </source>
</evidence>
<reference evidence="2 3" key="1">
    <citation type="journal article" date="2019" name="Genome Biol. Evol.">
        <title>Whole-Genome Sequencing of the Giant Devil Catfish, Bagarius yarrelli.</title>
        <authorList>
            <person name="Jiang W."/>
            <person name="Lv Y."/>
            <person name="Cheng L."/>
            <person name="Yang K."/>
            <person name="Chao B."/>
            <person name="Wang X."/>
            <person name="Li Y."/>
            <person name="Pan X."/>
            <person name="You X."/>
            <person name="Zhang Y."/>
            <person name="Yang J."/>
            <person name="Li J."/>
            <person name="Zhang X."/>
            <person name="Liu S."/>
            <person name="Sun C."/>
            <person name="Yang J."/>
            <person name="Shi Q."/>
        </authorList>
    </citation>
    <scope>NUCLEOTIDE SEQUENCE [LARGE SCALE GENOMIC DNA]</scope>
    <source>
        <strain evidence="2">JWS20170419001</strain>
        <tissue evidence="2">Muscle</tissue>
    </source>
</reference>
<feature type="region of interest" description="Disordered" evidence="1">
    <location>
        <begin position="89"/>
        <end position="148"/>
    </location>
</feature>
<protein>
    <submittedName>
        <fullName evidence="2">Uncharacterized protein</fullName>
    </submittedName>
</protein>
<organism evidence="2 3">
    <name type="scientific">Bagarius yarrelli</name>
    <name type="common">Goonch</name>
    <name type="synonym">Bagrus yarrelli</name>
    <dbReference type="NCBI Taxonomy" id="175774"/>
    <lineage>
        <taxon>Eukaryota</taxon>
        <taxon>Metazoa</taxon>
        <taxon>Chordata</taxon>
        <taxon>Craniata</taxon>
        <taxon>Vertebrata</taxon>
        <taxon>Euteleostomi</taxon>
        <taxon>Actinopterygii</taxon>
        <taxon>Neopterygii</taxon>
        <taxon>Teleostei</taxon>
        <taxon>Ostariophysi</taxon>
        <taxon>Siluriformes</taxon>
        <taxon>Sisoridae</taxon>
        <taxon>Sisorinae</taxon>
        <taxon>Bagarius</taxon>
    </lineage>
</organism>
<sequence>MQLEYINACFYSVIRVEQEVRINECAPPPLHQSSLSPSVKRTEHTRQASHAIALMSEGQNVKKENVIHCSPKQLHSLLPFLQIITIRSDRRREERREEEKRRGQSRTEEKKRKKKRTEQTRREEKRKNKKRGEEKRREEKRREEKRRG</sequence>
<gene>
    <name evidence="2" type="ORF">Baya_13023</name>
</gene>
<evidence type="ECO:0000256" key="1">
    <source>
        <dbReference type="SAM" id="MobiDB-lite"/>
    </source>
</evidence>
<comment type="caution">
    <text evidence="2">The sequence shown here is derived from an EMBL/GenBank/DDBJ whole genome shotgun (WGS) entry which is preliminary data.</text>
</comment>
<dbReference type="AlphaFoldDB" id="A0A556V512"/>
<name>A0A556V512_BAGYA</name>
<accession>A0A556V512</accession>